<dbReference type="RefSeq" id="WP_184219937.1">
    <property type="nucleotide sequence ID" value="NZ_JACHIP010000005.1"/>
</dbReference>
<protein>
    <recommendedName>
        <fullName evidence="3">DUF4177 domain-containing protein</fullName>
    </recommendedName>
</protein>
<sequence length="98" mass="11160">MKKWQYAHVAYNRHRKSGEVCLSFDHVKAMSEIDPSKGLYVDMFLEAAGQAGWELATVMLPFPKGKELATGGDDEDNNSFVVVQDPLDIQWLIFKREL</sequence>
<proteinExistence type="predicted"/>
<keyword evidence="2" id="KW-1185">Reference proteome</keyword>
<dbReference type="AlphaFoldDB" id="A0A7W8E501"/>
<reference evidence="1 2" key="1">
    <citation type="submission" date="2020-08" db="EMBL/GenBank/DDBJ databases">
        <title>Genomic Encyclopedia of Type Strains, Phase IV (KMG-V): Genome sequencing to study the core and pangenomes of soil and plant-associated prokaryotes.</title>
        <authorList>
            <person name="Whitman W."/>
        </authorList>
    </citation>
    <scope>NUCLEOTIDE SEQUENCE [LARGE SCALE GENOMIC DNA]</scope>
    <source>
        <strain evidence="1 2">M8UP14</strain>
    </source>
</reference>
<gene>
    <name evidence="1" type="ORF">HDF16_003809</name>
</gene>
<comment type="caution">
    <text evidence="1">The sequence shown here is derived from an EMBL/GenBank/DDBJ whole genome shotgun (WGS) entry which is preliminary data.</text>
</comment>
<name>A0A7W8E501_9BACT</name>
<dbReference type="EMBL" id="JACHIP010000005">
    <property type="protein sequence ID" value="MBB5059086.1"/>
    <property type="molecule type" value="Genomic_DNA"/>
</dbReference>
<evidence type="ECO:0000313" key="2">
    <source>
        <dbReference type="Proteomes" id="UP000540989"/>
    </source>
</evidence>
<accession>A0A7W8E501</accession>
<evidence type="ECO:0000313" key="1">
    <source>
        <dbReference type="EMBL" id="MBB5059086.1"/>
    </source>
</evidence>
<dbReference type="Proteomes" id="UP000540989">
    <property type="component" value="Unassembled WGS sequence"/>
</dbReference>
<evidence type="ECO:0008006" key="3">
    <source>
        <dbReference type="Google" id="ProtNLM"/>
    </source>
</evidence>
<organism evidence="1 2">
    <name type="scientific">Granulicella aggregans</name>
    <dbReference type="NCBI Taxonomy" id="474949"/>
    <lineage>
        <taxon>Bacteria</taxon>
        <taxon>Pseudomonadati</taxon>
        <taxon>Acidobacteriota</taxon>
        <taxon>Terriglobia</taxon>
        <taxon>Terriglobales</taxon>
        <taxon>Acidobacteriaceae</taxon>
        <taxon>Granulicella</taxon>
    </lineage>
</organism>